<comment type="caution">
    <text evidence="2">The sequence shown here is derived from an EMBL/GenBank/DDBJ whole genome shotgun (WGS) entry which is preliminary data.</text>
</comment>
<feature type="region of interest" description="Disordered" evidence="1">
    <location>
        <begin position="537"/>
        <end position="556"/>
    </location>
</feature>
<proteinExistence type="predicted"/>
<feature type="compositionally biased region" description="Polar residues" evidence="1">
    <location>
        <begin position="547"/>
        <end position="556"/>
    </location>
</feature>
<evidence type="ECO:0000256" key="1">
    <source>
        <dbReference type="SAM" id="MobiDB-lite"/>
    </source>
</evidence>
<evidence type="ECO:0000313" key="3">
    <source>
        <dbReference type="Proteomes" id="UP000031599"/>
    </source>
</evidence>
<name>A0A0C1ZCZ4_9BACT</name>
<evidence type="ECO:0000313" key="2">
    <source>
        <dbReference type="EMBL" id="KIG15569.1"/>
    </source>
</evidence>
<accession>A0A0C1ZCZ4</accession>
<organism evidence="2 3">
    <name type="scientific">Enhygromyxa salina</name>
    <dbReference type="NCBI Taxonomy" id="215803"/>
    <lineage>
        <taxon>Bacteria</taxon>
        <taxon>Pseudomonadati</taxon>
        <taxon>Myxococcota</taxon>
        <taxon>Polyangia</taxon>
        <taxon>Nannocystales</taxon>
        <taxon>Nannocystaceae</taxon>
        <taxon>Enhygromyxa</taxon>
    </lineage>
</organism>
<protein>
    <submittedName>
        <fullName evidence="2">Uncharacterized protein</fullName>
    </submittedName>
</protein>
<reference evidence="2 3" key="1">
    <citation type="submission" date="2014-12" db="EMBL/GenBank/DDBJ databases">
        <title>Genome assembly of Enhygromyxa salina DSM 15201.</title>
        <authorList>
            <person name="Sharma G."/>
            <person name="Subramanian S."/>
        </authorList>
    </citation>
    <scope>NUCLEOTIDE SEQUENCE [LARGE SCALE GENOMIC DNA]</scope>
    <source>
        <strain evidence="2 3">DSM 15201</strain>
    </source>
</reference>
<dbReference type="AlphaFoldDB" id="A0A0C1ZCZ4"/>
<sequence length="556" mass="58115">MVTTSCLAAPPQVDLDGPRVVDSSLAGPRSIELSVLPTLSVTFSEPIDPATVHAGSVVLAAWDILDAPCSLTPICDEGSCERGRCQAQSLSSGDRSALERGELDPGQAHVVTLEHELHDDDTRLLLRPRRPLDAHRRYTLLIGPAVRDRGGAPLVDDYERAVVWQRDLVTAGPGSAGPEPQLVAPAAGSLDVATNLAHVQTKLWPPVPLPQPDARLELEAADGNASIALVDPSACPGWAPGTCLRWRPAQLLAPHTRYRPAGGSLVDRLGRPALLPAASRETWFGSGAGPDDTPPEAEPIAHLSGPCLAVWIDAGEPVEAILSVDEQQRRATIPASGYIGLELDAAVLPADLIAWSLELRDLADNTSQHHGQLVAGPGFDPSVPRVRITEVLANPSGPEPHAEFVELLAGPDGADLSGLYLADVSPAQLQQAWLAGEDLPGDPLPSVALGPSELAIVVASGWTADDAVDPAPPPSTKVLVVDASIGASGLKNVGEPVTLWTTTAHGPTPISTYANWIDTGASAHNGRSVIAGADACDLPDRWRSHPQGRSTPGQLP</sequence>
<dbReference type="Proteomes" id="UP000031599">
    <property type="component" value="Unassembled WGS sequence"/>
</dbReference>
<gene>
    <name evidence="2" type="ORF">DB30_05443</name>
</gene>
<dbReference type="EMBL" id="JMCC02000050">
    <property type="protein sequence ID" value="KIG15569.1"/>
    <property type="molecule type" value="Genomic_DNA"/>
</dbReference>